<dbReference type="OrthoDB" id="335726at2"/>
<dbReference type="Gene3D" id="3.40.50.720">
    <property type="entry name" value="NAD(P)-binding Rossmann-like Domain"/>
    <property type="match status" value="1"/>
</dbReference>
<dbReference type="InterPro" id="IPR002347">
    <property type="entry name" value="SDR_fam"/>
</dbReference>
<dbReference type="InterPro" id="IPR036291">
    <property type="entry name" value="NAD(P)-bd_dom_sf"/>
</dbReference>
<dbReference type="EMBL" id="MDCE01000003">
    <property type="protein sequence ID" value="PPV08480.1"/>
    <property type="molecule type" value="Genomic_DNA"/>
</dbReference>
<evidence type="ECO:0000313" key="4">
    <source>
        <dbReference type="EMBL" id="SBV49249.1"/>
    </source>
</evidence>
<dbReference type="PROSITE" id="PS00061">
    <property type="entry name" value="ADH_SHORT"/>
    <property type="match status" value="1"/>
</dbReference>
<reference evidence="3 6" key="2">
    <citation type="submission" date="2016-08" db="EMBL/GenBank/DDBJ databases">
        <title>Evolution of the type three secretion system and type three effector repertoires in Xanthomonas.</title>
        <authorList>
            <person name="Merda D."/>
            <person name="Briand M."/>
            <person name="Bosis E."/>
            <person name="Rousseau C."/>
            <person name="Portier P."/>
            <person name="Jacques M.-A."/>
            <person name="Fischer-Le Saux M."/>
        </authorList>
    </citation>
    <scope>NUCLEOTIDE SEQUENCE [LARGE SCALE GENOMIC DNA]</scope>
    <source>
        <strain evidence="3 6">CFBP1976</strain>
    </source>
</reference>
<sequence>MQRVLIIGATSAIAEATARRYAARGAAIHLLGRQAARLETIAADLITRGGKSSTGVLDVNDGSRHGEILDAAWAALGGIDVVLIAHGTLPDQAACNASVELSLREFATNGTSTIALCAAIVPRLSPGATLAVISSVAGDRGRASNYLYGSAKAAVTAYLSGLGQRLRPEGINVLTVKPGFVDTPMTAAFKKGALWAKPDQIAKGILGAVDKRRAVAYLPAFWWAIMLVIKNIPEFVFRRIKL</sequence>
<proteinExistence type="inferred from homology"/>
<keyword evidence="2" id="KW-0560">Oxidoreductase</keyword>
<protein>
    <submittedName>
        <fullName evidence="3 4">Short-chain dehydrogenase</fullName>
    </submittedName>
</protein>
<dbReference type="InterPro" id="IPR020904">
    <property type="entry name" value="Sc_DH/Rdtase_CS"/>
</dbReference>
<evidence type="ECO:0000256" key="1">
    <source>
        <dbReference type="ARBA" id="ARBA00006484"/>
    </source>
</evidence>
<dbReference type="PANTHER" id="PTHR44196">
    <property type="entry name" value="DEHYDROGENASE/REDUCTASE SDR FAMILY MEMBER 7B"/>
    <property type="match status" value="1"/>
</dbReference>
<keyword evidence="6" id="KW-1185">Reference proteome</keyword>
<evidence type="ECO:0000313" key="6">
    <source>
        <dbReference type="Proteomes" id="UP000239710"/>
    </source>
</evidence>
<dbReference type="STRING" id="56449.XBLMG947_0020"/>
<dbReference type="RefSeq" id="WP_065465840.1">
    <property type="nucleotide sequence ID" value="NZ_FLTX01000001.1"/>
</dbReference>
<comment type="similarity">
    <text evidence="1">Belongs to the short-chain dehydrogenases/reductases (SDR) family.</text>
</comment>
<evidence type="ECO:0000313" key="3">
    <source>
        <dbReference type="EMBL" id="PPV08480.1"/>
    </source>
</evidence>
<dbReference type="Proteomes" id="UP000092503">
    <property type="component" value="Unassembled WGS sequence"/>
</dbReference>
<dbReference type="GO" id="GO:0016491">
    <property type="term" value="F:oxidoreductase activity"/>
    <property type="evidence" value="ECO:0007669"/>
    <property type="project" value="UniProtKB-KW"/>
</dbReference>
<dbReference type="PRINTS" id="PR00081">
    <property type="entry name" value="GDHRDH"/>
</dbReference>
<dbReference type="NCBIfam" id="NF005489">
    <property type="entry name" value="PRK07102.1"/>
    <property type="match status" value="1"/>
</dbReference>
<dbReference type="EMBL" id="FLTX01000001">
    <property type="protein sequence ID" value="SBV49249.1"/>
    <property type="molecule type" value="Genomic_DNA"/>
</dbReference>
<dbReference type="SUPFAM" id="SSF51735">
    <property type="entry name" value="NAD(P)-binding Rossmann-fold domains"/>
    <property type="match status" value="1"/>
</dbReference>
<dbReference type="GO" id="GO:0016020">
    <property type="term" value="C:membrane"/>
    <property type="evidence" value="ECO:0007669"/>
    <property type="project" value="TreeGrafter"/>
</dbReference>
<reference evidence="4 5" key="1">
    <citation type="submission" date="2016-06" db="EMBL/GenBank/DDBJ databases">
        <authorList>
            <person name="Kjaerup R.B."/>
            <person name="Dalgaard T.S."/>
            <person name="Juul-Madsen H.R."/>
        </authorList>
    </citation>
    <scope>NUCLEOTIDE SEQUENCE [LARGE SCALE GENOMIC DNA]</scope>
    <source>
        <strain evidence="4">LMG947</strain>
    </source>
</reference>
<evidence type="ECO:0000256" key="2">
    <source>
        <dbReference type="ARBA" id="ARBA00023002"/>
    </source>
</evidence>
<gene>
    <name evidence="4" type="ORF">XBLMG947_0020</name>
    <name evidence="3" type="ORF">XbrCFBP1976_01580</name>
</gene>
<organism evidence="4 5">
    <name type="scientific">Xanthomonas bromi</name>
    <dbReference type="NCBI Taxonomy" id="56449"/>
    <lineage>
        <taxon>Bacteria</taxon>
        <taxon>Pseudomonadati</taxon>
        <taxon>Pseudomonadota</taxon>
        <taxon>Gammaproteobacteria</taxon>
        <taxon>Lysobacterales</taxon>
        <taxon>Lysobacteraceae</taxon>
        <taxon>Xanthomonas</taxon>
    </lineage>
</organism>
<evidence type="ECO:0000313" key="5">
    <source>
        <dbReference type="Proteomes" id="UP000092503"/>
    </source>
</evidence>
<accession>A0A1C3NFQ3</accession>
<dbReference type="AlphaFoldDB" id="A0A1C3NFQ3"/>
<dbReference type="PANTHER" id="PTHR44196:SF1">
    <property type="entry name" value="DEHYDROGENASE_REDUCTASE SDR FAMILY MEMBER 7B"/>
    <property type="match status" value="1"/>
</dbReference>
<dbReference type="Pfam" id="PF00106">
    <property type="entry name" value="adh_short"/>
    <property type="match status" value="1"/>
</dbReference>
<name>A0A1C3NFQ3_9XANT</name>
<dbReference type="Proteomes" id="UP000239710">
    <property type="component" value="Unassembled WGS sequence"/>
</dbReference>